<feature type="compositionally biased region" description="Low complexity" evidence="4">
    <location>
        <begin position="617"/>
        <end position="628"/>
    </location>
</feature>
<evidence type="ECO:0000313" key="9">
    <source>
        <dbReference type="Proteomes" id="UP000717328"/>
    </source>
</evidence>
<dbReference type="AlphaFoldDB" id="A0A9P7FZE8"/>
<feature type="compositionally biased region" description="Polar residues" evidence="4">
    <location>
        <begin position="629"/>
        <end position="641"/>
    </location>
</feature>
<name>A0A9P7FZE8_9AGAR</name>
<keyword evidence="2 3" id="KW-1015">Disulfide bond</keyword>
<keyword evidence="9" id="KW-1185">Reference proteome</keyword>
<keyword evidence="1 3" id="KW-0245">EGF-like domain</keyword>
<dbReference type="CDD" id="cd00064">
    <property type="entry name" value="FU"/>
    <property type="match status" value="1"/>
</dbReference>
<dbReference type="OrthoDB" id="18487at2759"/>
<dbReference type="GO" id="GO:0009888">
    <property type="term" value="P:tissue development"/>
    <property type="evidence" value="ECO:0007669"/>
    <property type="project" value="TreeGrafter"/>
</dbReference>
<dbReference type="InterPro" id="IPR000742">
    <property type="entry name" value="EGF"/>
</dbReference>
<dbReference type="InterPro" id="IPR009030">
    <property type="entry name" value="Growth_fac_rcpt_cys_sf"/>
</dbReference>
<keyword evidence="5" id="KW-1133">Transmembrane helix</keyword>
<gene>
    <name evidence="8" type="ORF">H0H81_006087</name>
</gene>
<evidence type="ECO:0000259" key="7">
    <source>
        <dbReference type="PROSITE" id="PS50026"/>
    </source>
</evidence>
<sequence length="709" mass="74563">MLSSLLAIPIAFVAAVAAQSPPSVVCIAGQCLQGFTNTTIGAKLTAVGAPVSIQLLPGQYTATTNPQLLHNLLTSSTASYSPSAGFGNALSSTSLPLDLSLEPGLAIYSQALYSGQAGFSQLPSSPIVNSSTSLTASSIAIANNVWVAVTSGPNRLVLWDAIPDLAQLPTGMLNSLSLLDMQSSVCSPACSGSSVCSGSGVCTCPMGFNGTSCESCASGFFGPICQKCPANCATCDDGISGSGICLKPQVTNAPATCNCLNGQCGSNGQCACNPGWTTADNGVACAKCAPGFFQTSTGDCKGPSFNQCSSCPSDRPVLSNGRCLPTCSRSQYFDPATSSCQTCDSSCSSCSGPGPSNCLACSSASQVLRVGSCVSANCQGSSNVIPGLGVCLSELVQTATPSGTGAPALPSITGLTNPTSTSTRPLAWWEILLMALGCVFIVGLFLLCWRHRARRQRAQRTALFVSAKRLDRNLTWRGRLVRLGERFFGHHPQRGQVVMLPRHNAFSDRDVKLRTMGEADDTPYGYGHSGRSEYDLEDFIDAYDYPTAESLSTRRFGQGNTPLDDDLGAPSQFKTRRKPPPPSLTSRLSKHSVFSEVTGQRRHVPEPRQPIRRDPISATATSANANANRLSTGTLSSSAFSIRSREPMSTGPKNATRHPTEAEEYVHSIRTGHLVDAPPVAQDPHPPATFNYWVSPTHTGSTRNPFRQQ</sequence>
<feature type="chain" id="PRO_5040231156" description="EGF-like domain-containing protein" evidence="6">
    <location>
        <begin position="19"/>
        <end position="709"/>
    </location>
</feature>
<evidence type="ECO:0000256" key="1">
    <source>
        <dbReference type="ARBA" id="ARBA00022536"/>
    </source>
</evidence>
<dbReference type="Proteomes" id="UP000717328">
    <property type="component" value="Unassembled WGS sequence"/>
</dbReference>
<dbReference type="InterPro" id="IPR050440">
    <property type="entry name" value="Laminin/Netrin_ECM"/>
</dbReference>
<evidence type="ECO:0000256" key="3">
    <source>
        <dbReference type="PROSITE-ProRule" id="PRU00076"/>
    </source>
</evidence>
<evidence type="ECO:0000256" key="5">
    <source>
        <dbReference type="SAM" id="Phobius"/>
    </source>
</evidence>
<comment type="caution">
    <text evidence="8">The sequence shown here is derived from an EMBL/GenBank/DDBJ whole genome shotgun (WGS) entry which is preliminary data.</text>
</comment>
<evidence type="ECO:0000256" key="2">
    <source>
        <dbReference type="ARBA" id="ARBA00023157"/>
    </source>
</evidence>
<dbReference type="PANTHER" id="PTHR10574:SF406">
    <property type="entry name" value="LAMININ SUBUNIT ALPHA 5"/>
    <property type="match status" value="1"/>
</dbReference>
<protein>
    <recommendedName>
        <fullName evidence="7">EGF-like domain-containing protein</fullName>
    </recommendedName>
</protein>
<dbReference type="InterPro" id="IPR006212">
    <property type="entry name" value="Furin_repeat"/>
</dbReference>
<keyword evidence="5" id="KW-0812">Transmembrane</keyword>
<proteinExistence type="predicted"/>
<dbReference type="PANTHER" id="PTHR10574">
    <property type="entry name" value="NETRIN/LAMININ-RELATED"/>
    <property type="match status" value="1"/>
</dbReference>
<feature type="disulfide bond" evidence="3">
    <location>
        <begin position="204"/>
        <end position="213"/>
    </location>
</feature>
<feature type="signal peptide" evidence="6">
    <location>
        <begin position="1"/>
        <end position="18"/>
    </location>
</feature>
<feature type="compositionally biased region" description="Polar residues" evidence="4">
    <location>
        <begin position="551"/>
        <end position="561"/>
    </location>
</feature>
<reference evidence="8" key="2">
    <citation type="submission" date="2021-10" db="EMBL/GenBank/DDBJ databases">
        <title>Phylogenomics reveals ancestral predisposition of the termite-cultivated fungus Termitomyces towards a domesticated lifestyle.</title>
        <authorList>
            <person name="Auxier B."/>
            <person name="Grum-Grzhimaylo A."/>
            <person name="Cardenas M.E."/>
            <person name="Lodge J.D."/>
            <person name="Laessoe T."/>
            <person name="Pedersen O."/>
            <person name="Smith M.E."/>
            <person name="Kuyper T.W."/>
            <person name="Franco-Molano E.A."/>
            <person name="Baroni T.J."/>
            <person name="Aanen D.K."/>
        </authorList>
    </citation>
    <scope>NUCLEOTIDE SEQUENCE</scope>
    <source>
        <strain evidence="8">D49</strain>
    </source>
</reference>
<dbReference type="SMART" id="SM00181">
    <property type="entry name" value="EGF"/>
    <property type="match status" value="2"/>
</dbReference>
<dbReference type="Gene3D" id="2.10.220.10">
    <property type="entry name" value="Hormone Receptor, Insulin-like Growth Factor Receptor 1, Chain A, domain 2"/>
    <property type="match status" value="1"/>
</dbReference>
<accession>A0A9P7FZE8</accession>
<dbReference type="EMBL" id="JABCKI010005729">
    <property type="protein sequence ID" value="KAG5639183.1"/>
    <property type="molecule type" value="Genomic_DNA"/>
</dbReference>
<feature type="compositionally biased region" description="Basic and acidic residues" evidence="4">
    <location>
        <begin position="603"/>
        <end position="615"/>
    </location>
</feature>
<feature type="disulfide bond" evidence="3">
    <location>
        <begin position="186"/>
        <end position="196"/>
    </location>
</feature>
<organism evidence="8 9">
    <name type="scientific">Sphagnurus paluster</name>
    <dbReference type="NCBI Taxonomy" id="117069"/>
    <lineage>
        <taxon>Eukaryota</taxon>
        <taxon>Fungi</taxon>
        <taxon>Dikarya</taxon>
        <taxon>Basidiomycota</taxon>
        <taxon>Agaricomycotina</taxon>
        <taxon>Agaricomycetes</taxon>
        <taxon>Agaricomycetidae</taxon>
        <taxon>Agaricales</taxon>
        <taxon>Tricholomatineae</taxon>
        <taxon>Lyophyllaceae</taxon>
        <taxon>Sphagnurus</taxon>
    </lineage>
</organism>
<dbReference type="InterPro" id="IPR002049">
    <property type="entry name" value="LE_dom"/>
</dbReference>
<comment type="caution">
    <text evidence="3">Lacks conserved residue(s) required for the propagation of feature annotation.</text>
</comment>
<feature type="domain" description="EGF-like" evidence="7">
    <location>
        <begin position="182"/>
        <end position="214"/>
    </location>
</feature>
<reference evidence="8" key="1">
    <citation type="submission" date="2021-02" db="EMBL/GenBank/DDBJ databases">
        <authorList>
            <person name="Nieuwenhuis M."/>
            <person name="Van De Peppel L.J.J."/>
        </authorList>
    </citation>
    <scope>NUCLEOTIDE SEQUENCE</scope>
    <source>
        <strain evidence="8">D49</strain>
    </source>
</reference>
<evidence type="ECO:0000256" key="6">
    <source>
        <dbReference type="SAM" id="SignalP"/>
    </source>
</evidence>
<feature type="transmembrane region" description="Helical" evidence="5">
    <location>
        <begin position="426"/>
        <end position="449"/>
    </location>
</feature>
<dbReference type="SUPFAM" id="SSF57184">
    <property type="entry name" value="Growth factor receptor domain"/>
    <property type="match status" value="2"/>
</dbReference>
<evidence type="ECO:0000313" key="8">
    <source>
        <dbReference type="EMBL" id="KAG5639183.1"/>
    </source>
</evidence>
<dbReference type="SMART" id="SM00261">
    <property type="entry name" value="FU"/>
    <property type="match status" value="3"/>
</dbReference>
<dbReference type="PROSITE" id="PS50026">
    <property type="entry name" value="EGF_3"/>
    <property type="match status" value="1"/>
</dbReference>
<keyword evidence="5" id="KW-0472">Membrane</keyword>
<evidence type="ECO:0000256" key="4">
    <source>
        <dbReference type="SAM" id="MobiDB-lite"/>
    </source>
</evidence>
<feature type="region of interest" description="Disordered" evidence="4">
    <location>
        <begin position="551"/>
        <end position="661"/>
    </location>
</feature>
<keyword evidence="6" id="KW-0732">Signal</keyword>
<dbReference type="PROSITE" id="PS01248">
    <property type="entry name" value="EGF_LAM_1"/>
    <property type="match status" value="1"/>
</dbReference>
<dbReference type="PROSITE" id="PS00022">
    <property type="entry name" value="EGF_1"/>
    <property type="match status" value="1"/>
</dbReference>